<proteinExistence type="predicted"/>
<keyword evidence="4 5" id="KW-0067">ATP-binding</keyword>
<dbReference type="PANTHER" id="PTHR43289">
    <property type="entry name" value="MITOGEN-ACTIVATED PROTEIN KINASE KINASE KINASE 20-RELATED"/>
    <property type="match status" value="1"/>
</dbReference>
<feature type="domain" description="Protein kinase" evidence="7">
    <location>
        <begin position="76"/>
        <end position="366"/>
    </location>
</feature>
<dbReference type="Gene3D" id="1.10.510.10">
    <property type="entry name" value="Transferase(Phosphotransferase) domain 1"/>
    <property type="match status" value="1"/>
</dbReference>
<dbReference type="InterPro" id="IPR017441">
    <property type="entry name" value="Protein_kinase_ATP_BS"/>
</dbReference>
<dbReference type="PROSITE" id="PS00107">
    <property type="entry name" value="PROTEIN_KINASE_ATP"/>
    <property type="match status" value="1"/>
</dbReference>
<keyword evidence="6" id="KW-0472">Membrane</keyword>
<dbReference type="Proteomes" id="UP001566331">
    <property type="component" value="Unassembled WGS sequence"/>
</dbReference>
<evidence type="ECO:0000256" key="5">
    <source>
        <dbReference type="PROSITE-ProRule" id="PRU10141"/>
    </source>
</evidence>
<evidence type="ECO:0000256" key="1">
    <source>
        <dbReference type="ARBA" id="ARBA00022679"/>
    </source>
</evidence>
<evidence type="ECO:0000256" key="2">
    <source>
        <dbReference type="ARBA" id="ARBA00022741"/>
    </source>
</evidence>
<comment type="caution">
    <text evidence="8">The sequence shown here is derived from an EMBL/GenBank/DDBJ whole genome shotgun (WGS) entry which is preliminary data.</text>
</comment>
<keyword evidence="2 5" id="KW-0547">Nucleotide-binding</keyword>
<keyword evidence="1" id="KW-0808">Transferase</keyword>
<dbReference type="Gene3D" id="1.25.40.10">
    <property type="entry name" value="Tetratricopeptide repeat domain"/>
    <property type="match status" value="2"/>
</dbReference>
<dbReference type="PANTHER" id="PTHR43289:SF34">
    <property type="entry name" value="SERINE_THREONINE-PROTEIN KINASE YBDM-RELATED"/>
    <property type="match status" value="1"/>
</dbReference>
<dbReference type="InterPro" id="IPR011990">
    <property type="entry name" value="TPR-like_helical_dom_sf"/>
</dbReference>
<dbReference type="CDD" id="cd14014">
    <property type="entry name" value="STKc_PknB_like"/>
    <property type="match status" value="1"/>
</dbReference>
<protein>
    <submittedName>
        <fullName evidence="8">Protein kinase</fullName>
    </submittedName>
</protein>
<keyword evidence="3 8" id="KW-0418">Kinase</keyword>
<name>A0ABV4HX17_9GAMM</name>
<dbReference type="InterPro" id="IPR019734">
    <property type="entry name" value="TPR_rpt"/>
</dbReference>
<evidence type="ECO:0000313" key="8">
    <source>
        <dbReference type="EMBL" id="MEZ0476346.1"/>
    </source>
</evidence>
<keyword evidence="6" id="KW-1133">Transmembrane helix</keyword>
<dbReference type="SUPFAM" id="SSF56112">
    <property type="entry name" value="Protein kinase-like (PK-like)"/>
    <property type="match status" value="1"/>
</dbReference>
<keyword evidence="6" id="KW-0812">Transmembrane</keyword>
<dbReference type="RefSeq" id="WP_370565634.1">
    <property type="nucleotide sequence ID" value="NZ_JBFWIB010000021.1"/>
</dbReference>
<evidence type="ECO:0000256" key="4">
    <source>
        <dbReference type="ARBA" id="ARBA00022840"/>
    </source>
</evidence>
<dbReference type="SMART" id="SM00028">
    <property type="entry name" value="TPR"/>
    <property type="match status" value="5"/>
</dbReference>
<dbReference type="PROSITE" id="PS50011">
    <property type="entry name" value="PROTEIN_KINASE_DOM"/>
    <property type="match status" value="1"/>
</dbReference>
<dbReference type="Gene3D" id="3.30.200.20">
    <property type="entry name" value="Phosphorylase Kinase, domain 1"/>
    <property type="match status" value="1"/>
</dbReference>
<evidence type="ECO:0000256" key="3">
    <source>
        <dbReference type="ARBA" id="ARBA00022777"/>
    </source>
</evidence>
<dbReference type="SUPFAM" id="SSF48452">
    <property type="entry name" value="TPR-like"/>
    <property type="match status" value="3"/>
</dbReference>
<dbReference type="GO" id="GO:0016301">
    <property type="term" value="F:kinase activity"/>
    <property type="evidence" value="ECO:0007669"/>
    <property type="project" value="UniProtKB-KW"/>
</dbReference>
<dbReference type="Pfam" id="PF00069">
    <property type="entry name" value="Pkinase"/>
    <property type="match status" value="1"/>
</dbReference>
<dbReference type="InterPro" id="IPR000719">
    <property type="entry name" value="Prot_kinase_dom"/>
</dbReference>
<dbReference type="SMART" id="SM00220">
    <property type="entry name" value="S_TKc"/>
    <property type="match status" value="1"/>
</dbReference>
<dbReference type="Pfam" id="PF13424">
    <property type="entry name" value="TPR_12"/>
    <property type="match status" value="1"/>
</dbReference>
<organism evidence="8 9">
    <name type="scientific">Luteimonas salinilitoris</name>
    <dbReference type="NCBI Taxonomy" id="3237697"/>
    <lineage>
        <taxon>Bacteria</taxon>
        <taxon>Pseudomonadati</taxon>
        <taxon>Pseudomonadota</taxon>
        <taxon>Gammaproteobacteria</taxon>
        <taxon>Lysobacterales</taxon>
        <taxon>Lysobacteraceae</taxon>
        <taxon>Luteimonas</taxon>
    </lineage>
</organism>
<dbReference type="InterPro" id="IPR008271">
    <property type="entry name" value="Ser/Thr_kinase_AS"/>
</dbReference>
<evidence type="ECO:0000313" key="9">
    <source>
        <dbReference type="Proteomes" id="UP001566331"/>
    </source>
</evidence>
<dbReference type="EMBL" id="JBFWIC010000033">
    <property type="protein sequence ID" value="MEZ0476346.1"/>
    <property type="molecule type" value="Genomic_DNA"/>
</dbReference>
<gene>
    <name evidence="8" type="ORF">AB6713_17255</name>
</gene>
<reference evidence="8 9" key="1">
    <citation type="submission" date="2024-07" db="EMBL/GenBank/DDBJ databases">
        <title>Luteimonas salilacus sp. nov., isolated from the shore soil of Salt Lake in Tibet of China.</title>
        <authorList>
            <person name="Zhang X."/>
            <person name="Li A."/>
        </authorList>
    </citation>
    <scope>NUCLEOTIDE SEQUENCE [LARGE SCALE GENOMIC DNA]</scope>
    <source>
        <strain evidence="8 9">B3-2-R+30</strain>
    </source>
</reference>
<feature type="transmembrane region" description="Helical" evidence="6">
    <location>
        <begin position="385"/>
        <end position="406"/>
    </location>
</feature>
<evidence type="ECO:0000259" key="7">
    <source>
        <dbReference type="PROSITE" id="PS50011"/>
    </source>
</evidence>
<keyword evidence="9" id="KW-1185">Reference proteome</keyword>
<feature type="binding site" evidence="5">
    <location>
        <position position="107"/>
    </location>
    <ligand>
        <name>ATP</name>
        <dbReference type="ChEBI" id="CHEBI:30616"/>
    </ligand>
</feature>
<sequence length="932" mass="101934">MDPERWHRLSPLLDALLELTPDERAASLASTREEDPELAADLEQLLSLQQAHGDFLETPLVAPLPGARPGSEVGPYRLERLLGEGGMGQVWLASRADGLYQRRVALKLLRPGLADPNLRLRFTREREILARLEHAHIARLLDAGISADNQPYLALDYVDGEPITDWCVARALDLRSRLRLFLQVCDAVSHAHANLIVHRDLKPSNILVTPLDEVRLLDFGIAKLLDSAELPEQTRTGVRTFTLHYAAPEQIRGEPVTTVTDVYSLGVVLYELLTDAKPYEPERHSDAQWEQAILDTDPAKPSSLLLRRADAGSADSAALRRRARAIAGDLDNIVLKALAKRYEQRYPSVEALALDLQRHLDGKPVLARPQRMAYRLRKYLRRHRWALSTAALVTAVLSTALGLVAWQARLSLQEAARAQAMQDFIIGLFQNAGSLPDGAPLDVRQLLAAGVERGDIELARQPLARAELLGVIARLRTGLGDHPQALALLQRQSALLATLDRSPASLRLEAASDLGHVLRQLQRPGNCVAAMQPLHPLARRQERRLPLQVAGFYSQLGRCHRALGEREPAGVLFRRALALRQGPLDSRSGIAESLADLAGLHADAGNRVEALRELRAALAQLRDSVGERHPLAIEMLRDVCALERHERGLEAAEHECAHAVSLAVALHGAQHHVTIDGRRQLAAIHAEQGHYAEADAEYRGLLAWQVARLGPNHGDVAQTYRHLALIAWERGEAPQALRDLRRAAAIWRNDGDRPRLGSVLCEQAMVLHGSGDSVAAQPLLEEALQLPRQAPPQAQPCDAMRLAGDVDAALGNTGRARERLRLAVSTNAGSRDGAAARAELALAALEARHGDAQALQQLERLGAPTQTDPATRDVAWLARGHVAALGCDGPRRAQALATLRGLDEEIHRALPEGGSALREVRSLRRACDASGR</sequence>
<dbReference type="PROSITE" id="PS00108">
    <property type="entry name" value="PROTEIN_KINASE_ST"/>
    <property type="match status" value="1"/>
</dbReference>
<dbReference type="InterPro" id="IPR011009">
    <property type="entry name" value="Kinase-like_dom_sf"/>
</dbReference>
<evidence type="ECO:0000256" key="6">
    <source>
        <dbReference type="SAM" id="Phobius"/>
    </source>
</evidence>
<accession>A0ABV4HX17</accession>